<evidence type="ECO:0000313" key="5">
    <source>
        <dbReference type="Proteomes" id="UP000095008"/>
    </source>
</evidence>
<dbReference type="STRING" id="930.GCA_002079865_01884"/>
<dbReference type="PANTHER" id="PTHR33930">
    <property type="entry name" value="ALKYL HYDROPEROXIDE REDUCTASE AHPD"/>
    <property type="match status" value="1"/>
</dbReference>
<reference evidence="3 4" key="1">
    <citation type="journal article" date="2016" name="Int. J. Mol. Sci.">
        <title>Comparative genomics of the extreme acidophile Acidithiobacillus thiooxidans reveals intraspecific divergence and niche adaptation.</title>
        <authorList>
            <person name="Zhang X."/>
            <person name="Feng X."/>
            <person name="Tao J."/>
            <person name="Ma L."/>
            <person name="Xiao Y."/>
            <person name="Liang Y."/>
            <person name="Liu X."/>
            <person name="Yin H."/>
        </authorList>
    </citation>
    <scope>NUCLEOTIDE SEQUENCE [LARGE SCALE GENOMIC DNA]</scope>
    <source>
        <strain evidence="3 4">A02</strain>
        <strain evidence="2">DXS-W</strain>
    </source>
</reference>
<evidence type="ECO:0000259" key="1">
    <source>
        <dbReference type="Pfam" id="PF02627"/>
    </source>
</evidence>
<dbReference type="AlphaFoldDB" id="A0A1C2J4A3"/>
<keyword evidence="3" id="KW-0575">Peroxidase</keyword>
<keyword evidence="3" id="KW-0560">Oxidoreductase</keyword>
<evidence type="ECO:0000313" key="4">
    <source>
        <dbReference type="Proteomes" id="UP000094893"/>
    </source>
</evidence>
<dbReference type="PANTHER" id="PTHR33930:SF2">
    <property type="entry name" value="BLR3452 PROTEIN"/>
    <property type="match status" value="1"/>
</dbReference>
<dbReference type="Gene3D" id="1.20.1290.10">
    <property type="entry name" value="AhpD-like"/>
    <property type="match status" value="1"/>
</dbReference>
<comment type="caution">
    <text evidence="3">The sequence shown here is derived from an EMBL/GenBank/DDBJ whole genome shotgun (WGS) entry which is preliminary data.</text>
</comment>
<keyword evidence="5" id="KW-1185">Reference proteome</keyword>
<accession>A0A1C2J4A3</accession>
<dbReference type="GO" id="GO:0051920">
    <property type="term" value="F:peroxiredoxin activity"/>
    <property type="evidence" value="ECO:0007669"/>
    <property type="project" value="InterPro"/>
</dbReference>
<evidence type="ECO:0000313" key="2">
    <source>
        <dbReference type="EMBL" id="OCX68902.1"/>
    </source>
</evidence>
<dbReference type="Proteomes" id="UP000094893">
    <property type="component" value="Unassembled WGS sequence"/>
</dbReference>
<dbReference type="RefSeq" id="WP_024894591.1">
    <property type="nucleotide sequence ID" value="NZ_JABBDU010000064.1"/>
</dbReference>
<dbReference type="NCBIfam" id="TIGR00778">
    <property type="entry name" value="ahpD_dom"/>
    <property type="match status" value="1"/>
</dbReference>
<protein>
    <submittedName>
        <fullName evidence="3">Alkylhydroperoxidase</fullName>
    </submittedName>
</protein>
<name>A0A1C2J4A3_ACITH</name>
<dbReference type="OrthoDB" id="1683318at2"/>
<dbReference type="eggNOG" id="COG0599">
    <property type="taxonomic scope" value="Bacteria"/>
</dbReference>
<dbReference type="InterPro" id="IPR004675">
    <property type="entry name" value="AhpD_core"/>
</dbReference>
<dbReference type="Proteomes" id="UP000095008">
    <property type="component" value="Unassembled WGS sequence"/>
</dbReference>
<dbReference type="Pfam" id="PF02627">
    <property type="entry name" value="CMD"/>
    <property type="match status" value="1"/>
</dbReference>
<dbReference type="SUPFAM" id="SSF69118">
    <property type="entry name" value="AhpD-like"/>
    <property type="match status" value="1"/>
</dbReference>
<gene>
    <name evidence="2" type="ORF">A6M23_16790</name>
    <name evidence="3" type="ORF">A6P07_13765</name>
</gene>
<sequence>MTAKDRLTEVHQLMENLKQDYPSEINSFLGFMGKTEGNPALSAAQKELINVALSVAAQCEWCIALHTKSAIEAGASRDEIMSAGFMAVIMHGGPALMYLVPLSKALDEFLPENTHG</sequence>
<proteinExistence type="predicted"/>
<dbReference type="EMBL" id="LWRY01000244">
    <property type="protein sequence ID" value="OCX68902.1"/>
    <property type="molecule type" value="Genomic_DNA"/>
</dbReference>
<feature type="domain" description="Carboxymuconolactone decarboxylase-like" evidence="1">
    <location>
        <begin position="33"/>
        <end position="102"/>
    </location>
</feature>
<dbReference type="EMBL" id="LWSA01000192">
    <property type="protein sequence ID" value="OCX70658.1"/>
    <property type="molecule type" value="Genomic_DNA"/>
</dbReference>
<dbReference type="InterPro" id="IPR029032">
    <property type="entry name" value="AhpD-like"/>
</dbReference>
<evidence type="ECO:0000313" key="3">
    <source>
        <dbReference type="EMBL" id="OCX70658.1"/>
    </source>
</evidence>
<dbReference type="InterPro" id="IPR003779">
    <property type="entry name" value="CMD-like"/>
</dbReference>
<organism evidence="3 4">
    <name type="scientific">Acidithiobacillus thiooxidans</name>
    <name type="common">Thiobacillus thiooxidans</name>
    <dbReference type="NCBI Taxonomy" id="930"/>
    <lineage>
        <taxon>Bacteria</taxon>
        <taxon>Pseudomonadati</taxon>
        <taxon>Pseudomonadota</taxon>
        <taxon>Acidithiobacillia</taxon>
        <taxon>Acidithiobacillales</taxon>
        <taxon>Acidithiobacillaceae</taxon>
        <taxon>Acidithiobacillus</taxon>
    </lineage>
</organism>